<evidence type="ECO:0000313" key="4">
    <source>
        <dbReference type="WBParaSite" id="MBELARI_LOCUS13767"/>
    </source>
</evidence>
<name>A0AAF3EIC5_9BILA</name>
<keyword evidence="2" id="KW-0472">Membrane</keyword>
<evidence type="ECO:0000313" key="3">
    <source>
        <dbReference type="Proteomes" id="UP000887575"/>
    </source>
</evidence>
<proteinExistence type="predicted"/>
<dbReference type="AlphaFoldDB" id="A0AAF3EIC5"/>
<accession>A0AAF3EIC5</accession>
<dbReference type="Proteomes" id="UP000887575">
    <property type="component" value="Unassembled WGS sequence"/>
</dbReference>
<evidence type="ECO:0000256" key="1">
    <source>
        <dbReference type="SAM" id="MobiDB-lite"/>
    </source>
</evidence>
<feature type="region of interest" description="Disordered" evidence="1">
    <location>
        <begin position="101"/>
        <end position="123"/>
    </location>
</feature>
<evidence type="ECO:0000256" key="2">
    <source>
        <dbReference type="SAM" id="Phobius"/>
    </source>
</evidence>
<protein>
    <submittedName>
        <fullName evidence="4">Membrane protein BRI3</fullName>
    </submittedName>
</protein>
<feature type="transmembrane region" description="Helical" evidence="2">
    <location>
        <begin position="23"/>
        <end position="39"/>
    </location>
</feature>
<organism evidence="3 4">
    <name type="scientific">Mesorhabditis belari</name>
    <dbReference type="NCBI Taxonomy" id="2138241"/>
    <lineage>
        <taxon>Eukaryota</taxon>
        <taxon>Metazoa</taxon>
        <taxon>Ecdysozoa</taxon>
        <taxon>Nematoda</taxon>
        <taxon>Chromadorea</taxon>
        <taxon>Rhabditida</taxon>
        <taxon>Rhabditina</taxon>
        <taxon>Rhabditomorpha</taxon>
        <taxon>Rhabditoidea</taxon>
        <taxon>Rhabditidae</taxon>
        <taxon>Mesorhabditinae</taxon>
        <taxon>Mesorhabditis</taxon>
    </lineage>
</organism>
<keyword evidence="3" id="KW-1185">Reference proteome</keyword>
<keyword evidence="2" id="KW-1133">Transmembrane helix</keyword>
<reference evidence="4" key="1">
    <citation type="submission" date="2024-02" db="UniProtKB">
        <authorList>
            <consortium name="WormBaseParasite"/>
        </authorList>
    </citation>
    <scope>IDENTIFICATION</scope>
</reference>
<dbReference type="Pfam" id="PF10164">
    <property type="entry name" value="BRI3"/>
    <property type="match status" value="1"/>
</dbReference>
<dbReference type="WBParaSite" id="MBELARI_LOCUS13767">
    <property type="protein sequence ID" value="MBELARI_LOCUS13767"/>
    <property type="gene ID" value="MBELARI_LOCUS13767"/>
</dbReference>
<keyword evidence="2" id="KW-0812">Transmembrane</keyword>
<dbReference type="InterPro" id="IPR019317">
    <property type="entry name" value="BRI3"/>
</dbReference>
<sequence>MGSKAPCPDCNTHSVSHRFTWKGLLYAILCFPCGIYFCFRRRERHCSKCHCEIIKAINTPDNSHGYPFRDYMATRKGLPGRRATIAGYRNKAFTTVSQQTVDSGVSSSHDDASLANSHTDLLK</sequence>
<feature type="compositionally biased region" description="Polar residues" evidence="1">
    <location>
        <begin position="114"/>
        <end position="123"/>
    </location>
</feature>